<proteinExistence type="predicted"/>
<reference evidence="2" key="1">
    <citation type="journal article" date="2023" name="G3 (Bethesda)">
        <title>Genome assembly and association tests identify interacting loci associated with vigor, precocity, and sex in interspecific pistachio rootstocks.</title>
        <authorList>
            <person name="Palmer W."/>
            <person name="Jacygrad E."/>
            <person name="Sagayaradj S."/>
            <person name="Cavanaugh K."/>
            <person name="Han R."/>
            <person name="Bertier L."/>
            <person name="Beede B."/>
            <person name="Kafkas S."/>
            <person name="Golino D."/>
            <person name="Preece J."/>
            <person name="Michelmore R."/>
        </authorList>
    </citation>
    <scope>NUCLEOTIDE SEQUENCE [LARGE SCALE GENOMIC DNA]</scope>
</reference>
<accession>A0ACC0XPZ4</accession>
<name>A0ACC0XPZ4_9ROSI</name>
<dbReference type="Proteomes" id="UP001163603">
    <property type="component" value="Chromosome 11"/>
</dbReference>
<organism evidence="1 2">
    <name type="scientific">Pistacia integerrima</name>
    <dbReference type="NCBI Taxonomy" id="434235"/>
    <lineage>
        <taxon>Eukaryota</taxon>
        <taxon>Viridiplantae</taxon>
        <taxon>Streptophyta</taxon>
        <taxon>Embryophyta</taxon>
        <taxon>Tracheophyta</taxon>
        <taxon>Spermatophyta</taxon>
        <taxon>Magnoliopsida</taxon>
        <taxon>eudicotyledons</taxon>
        <taxon>Gunneridae</taxon>
        <taxon>Pentapetalae</taxon>
        <taxon>rosids</taxon>
        <taxon>malvids</taxon>
        <taxon>Sapindales</taxon>
        <taxon>Anacardiaceae</taxon>
        <taxon>Pistacia</taxon>
    </lineage>
</organism>
<keyword evidence="2" id="KW-1185">Reference proteome</keyword>
<sequence length="1190" mass="128775">MDPPNPPSMRVLTRPTTPVPPPTPSSDPPPPPSSSTSPLPHSLNGFVVVGFISQRPHTSSLLINRVLDSNTFGSGRTDRTLAVDKEEVKRWFDSRRISYYHEEEKGLLFLQFSSTQCPVLHGSSSSGSGFDSVVEEHEFGDLQGLLFMFTEGNRTTSQQSPEFGNGVVLVALDMVLQAAKHALTPYVKTRSTPPLPSRPHSSSPSRPSMLVTSTNSSSSGRSGGISGRNASAISLMSGLGSYTTLFPGQCTPVILFVFIDDFSDVPNPSSNMEESTETSSLNQSSNVSSLARPTMPMKGSGSVVVLARPTSKSEGGFRKKLQSSLEAQIRFLIKKCRTLLGSESSHAGPRGGAVLSSAPLFSLDASRAVLLLDRGTNQSGESLEFATSLVDDVLNGEATSDSLLLESHGQSSNKEDILSVKEFIYRQSDILRGRGGLVANPNSGSAAGVSMVAVAAAAAAAASAASGKAFTMPELPSLDIWLSSSQLILQGVLSAKRGCIDESEFTKRKPRHKNSVPPQVEGTASRGADPLDIAHEANLEKALHAFHSMVRGPAVPLYAKMLEDECKSIWESGRQLCDAVSLTGKPCMHQRHNVDNDESLVGNAVKPHSSGYVFLHACACGRSRRLRSDPFDFESANSTTSCFSECDKLLPKVELPEVSGVGPIQPSSWSLIRVGGARYYEPTKGLLQSGFSTSHKFLLKWTIFLEKQKNANDLLARAVHQGSFTRSITEPRVGHNGAIDIKKAGDNQLHSGDMNGVENQRKSTENHNSHDNKISFGRGLPNFTMRKPFSEVVAGSAATDSKYPPLQQQRKQPSLGSEKGIKENRAKDRSMEQVHASVDQGSQKSDDTSAVQETSNDISSRSSDGNPFLRIGSNVVPVNINGGEKVTLNPTMKHVLVYVGFEHECPHGHRFLLNPEHLNELGSSYSLLEESHTHSSVETLDHSLANFSKSSKNGSHGKVHRASNGMIAATAINKVRNMDKSKERLSNGNIHEDGLIQIARPGKEHNRATAGIVTLPNYVKDHEASLESISIGDGGCAFSVLNRNLPVYMNCPHCRVSKNKKDLPNIKFASTISQLQRIFLVTPPFPTVLATCPTIQFETSCLPPSVQDREQKLQFSLGCQVILPPESFLVLRLPFVYGVQLEDGNLQSLNPLEHEPERTAWITKGTTLQHAEADRSDQLSAAQEARHQDG</sequence>
<dbReference type="EMBL" id="CM047746">
    <property type="protein sequence ID" value="KAJ0021300.1"/>
    <property type="molecule type" value="Genomic_DNA"/>
</dbReference>
<protein>
    <submittedName>
        <fullName evidence="1">Uncharacterized protein</fullName>
    </submittedName>
</protein>
<comment type="caution">
    <text evidence="1">The sequence shown here is derived from an EMBL/GenBank/DDBJ whole genome shotgun (WGS) entry which is preliminary data.</text>
</comment>
<evidence type="ECO:0000313" key="1">
    <source>
        <dbReference type="EMBL" id="KAJ0021300.1"/>
    </source>
</evidence>
<evidence type="ECO:0000313" key="2">
    <source>
        <dbReference type="Proteomes" id="UP001163603"/>
    </source>
</evidence>
<gene>
    <name evidence="1" type="ORF">Pint_32046</name>
</gene>